<proteinExistence type="predicted"/>
<accession>A0A918FD74</accession>
<keyword evidence="4" id="KW-1185">Reference proteome</keyword>
<gene>
    <name evidence="3" type="ORF">GCM10008957_48950</name>
</gene>
<evidence type="ECO:0000256" key="2">
    <source>
        <dbReference type="SAM" id="MobiDB-lite"/>
    </source>
</evidence>
<evidence type="ECO:0000313" key="4">
    <source>
        <dbReference type="Proteomes" id="UP000603865"/>
    </source>
</evidence>
<dbReference type="Proteomes" id="UP000603865">
    <property type="component" value="Unassembled WGS sequence"/>
</dbReference>
<organism evidence="3 4">
    <name type="scientific">Deinococcus ruber</name>
    <dbReference type="NCBI Taxonomy" id="1848197"/>
    <lineage>
        <taxon>Bacteria</taxon>
        <taxon>Thermotogati</taxon>
        <taxon>Deinococcota</taxon>
        <taxon>Deinococci</taxon>
        <taxon>Deinococcales</taxon>
        <taxon>Deinococcaceae</taxon>
        <taxon>Deinococcus</taxon>
    </lineage>
</organism>
<name>A0A918FD74_9DEIO</name>
<feature type="region of interest" description="Disordered" evidence="2">
    <location>
        <begin position="1"/>
        <end position="29"/>
    </location>
</feature>
<reference evidence="3" key="1">
    <citation type="journal article" date="2014" name="Int. J. Syst. Evol. Microbiol.">
        <title>Complete genome sequence of Corynebacterium casei LMG S-19264T (=DSM 44701T), isolated from a smear-ripened cheese.</title>
        <authorList>
            <consortium name="US DOE Joint Genome Institute (JGI-PGF)"/>
            <person name="Walter F."/>
            <person name="Albersmeier A."/>
            <person name="Kalinowski J."/>
            <person name="Ruckert C."/>
        </authorList>
    </citation>
    <scope>NUCLEOTIDE SEQUENCE</scope>
    <source>
        <strain evidence="3">JCM 31311</strain>
    </source>
</reference>
<protein>
    <submittedName>
        <fullName evidence="3">Uncharacterized protein</fullName>
    </submittedName>
</protein>
<sequence>MTFKLPTRKSSTGNAKPPRPPRPSKLTEPRHRATLNVLSLDPEGQVTLIAGDRSASGPLASLRQLTLQLGAKGPTVLVLSAELRDVKPPPGLPAPEVPGYFDSLAKGLALLPDGATPTLMAVPDAALLQQVRAAVRATRLSLTSLMPFATAALRAAHVTSTTVILQVTTDTYDTTVLSGVGVTSRRQLRQGQGESSSTSSTGRTITLAGQIDVAVRNLSSKGDLPVLLLIGAPLDDTLSVPSDTRALSLVEALLGARQPAPAALPTEEPLHRAQLAATFERSLIQTRALDAKVFTALGLAAALNLGLVLFAQQLQAQNAQLTEQKQQLQTQADQVQALRAVNAQLAARNAQATALTQAKGPLAQDLPQLAERITQLHGTLQSLGGPNPVAPGDLAAFGTPVTRSYDLLAHTQSPESLTQGFQRDGLAADVHSVDCGSTASRPHAQGCTVQLRAAPTDTSTAVLP</sequence>
<dbReference type="EMBL" id="BMQL01000056">
    <property type="protein sequence ID" value="GGR32703.1"/>
    <property type="molecule type" value="Genomic_DNA"/>
</dbReference>
<keyword evidence="1" id="KW-0175">Coiled coil</keyword>
<dbReference type="AlphaFoldDB" id="A0A918FD74"/>
<evidence type="ECO:0000313" key="3">
    <source>
        <dbReference type="EMBL" id="GGR32703.1"/>
    </source>
</evidence>
<comment type="caution">
    <text evidence="3">The sequence shown here is derived from an EMBL/GenBank/DDBJ whole genome shotgun (WGS) entry which is preliminary data.</text>
</comment>
<feature type="coiled-coil region" evidence="1">
    <location>
        <begin position="311"/>
        <end position="341"/>
    </location>
</feature>
<reference evidence="3" key="2">
    <citation type="submission" date="2020-09" db="EMBL/GenBank/DDBJ databases">
        <authorList>
            <person name="Sun Q."/>
            <person name="Ohkuma M."/>
        </authorList>
    </citation>
    <scope>NUCLEOTIDE SEQUENCE</scope>
    <source>
        <strain evidence="3">JCM 31311</strain>
    </source>
</reference>
<dbReference type="RefSeq" id="WP_189093147.1">
    <property type="nucleotide sequence ID" value="NZ_BMQL01000056.1"/>
</dbReference>
<evidence type="ECO:0000256" key="1">
    <source>
        <dbReference type="SAM" id="Coils"/>
    </source>
</evidence>